<evidence type="ECO:0000256" key="1">
    <source>
        <dbReference type="SAM" id="Phobius"/>
    </source>
</evidence>
<proteinExistence type="predicted"/>
<dbReference type="EMBL" id="GGEC01029877">
    <property type="protein sequence ID" value="MBX10361.1"/>
    <property type="molecule type" value="Transcribed_RNA"/>
</dbReference>
<keyword evidence="1" id="KW-1133">Transmembrane helix</keyword>
<keyword evidence="1" id="KW-0472">Membrane</keyword>
<accession>A0A2P2KXC1</accession>
<sequence>MLSTFAWLYCTSSENKNANALKLTSCLPLLRGLSRTLECCLILLTPIIFSIPSLFLSLRVACLLDFFFLFEIASNSNPERHR</sequence>
<keyword evidence="1" id="KW-0812">Transmembrane</keyword>
<dbReference type="AlphaFoldDB" id="A0A2P2KXC1"/>
<feature type="transmembrane region" description="Helical" evidence="1">
    <location>
        <begin position="41"/>
        <end position="70"/>
    </location>
</feature>
<protein>
    <submittedName>
        <fullName evidence="2">Transport protein particle subunit trs31</fullName>
    </submittedName>
</protein>
<name>A0A2P2KXC1_RHIMU</name>
<evidence type="ECO:0000313" key="2">
    <source>
        <dbReference type="EMBL" id="MBX10361.1"/>
    </source>
</evidence>
<reference evidence="2" key="1">
    <citation type="submission" date="2018-02" db="EMBL/GenBank/DDBJ databases">
        <title>Rhizophora mucronata_Transcriptome.</title>
        <authorList>
            <person name="Meera S.P."/>
            <person name="Sreeshan A."/>
            <person name="Augustine A."/>
        </authorList>
    </citation>
    <scope>NUCLEOTIDE SEQUENCE</scope>
    <source>
        <tissue evidence="2">Leaf</tissue>
    </source>
</reference>
<organism evidence="2">
    <name type="scientific">Rhizophora mucronata</name>
    <name type="common">Asiatic mangrove</name>
    <dbReference type="NCBI Taxonomy" id="61149"/>
    <lineage>
        <taxon>Eukaryota</taxon>
        <taxon>Viridiplantae</taxon>
        <taxon>Streptophyta</taxon>
        <taxon>Embryophyta</taxon>
        <taxon>Tracheophyta</taxon>
        <taxon>Spermatophyta</taxon>
        <taxon>Magnoliopsida</taxon>
        <taxon>eudicotyledons</taxon>
        <taxon>Gunneridae</taxon>
        <taxon>Pentapetalae</taxon>
        <taxon>rosids</taxon>
        <taxon>fabids</taxon>
        <taxon>Malpighiales</taxon>
        <taxon>Rhizophoraceae</taxon>
        <taxon>Rhizophora</taxon>
    </lineage>
</organism>